<sequence>MILVPVTDFKSMYYYMRIFSDDHFVYADETRIQRLCQEYEEGHPRGHWKTDKVRISKGLYLEYKNRTPLEWILAQGDPLKGLSNGRKEQVAKMIRNIP</sequence>
<comment type="caution">
    <text evidence="1">The sequence shown here is derived from an EMBL/GenBank/DDBJ whole genome shotgun (WGS) entry which is preliminary data.</text>
</comment>
<accession>A0A0F9IZY3</accession>
<proteinExistence type="predicted"/>
<dbReference type="AlphaFoldDB" id="A0A0F9IZY3"/>
<name>A0A0F9IZY3_9ZZZZ</name>
<reference evidence="1" key="1">
    <citation type="journal article" date="2015" name="Nature">
        <title>Complex archaea that bridge the gap between prokaryotes and eukaryotes.</title>
        <authorList>
            <person name="Spang A."/>
            <person name="Saw J.H."/>
            <person name="Jorgensen S.L."/>
            <person name="Zaremba-Niedzwiedzka K."/>
            <person name="Martijn J."/>
            <person name="Lind A.E."/>
            <person name="van Eijk R."/>
            <person name="Schleper C."/>
            <person name="Guy L."/>
            <person name="Ettema T.J."/>
        </authorList>
    </citation>
    <scope>NUCLEOTIDE SEQUENCE</scope>
</reference>
<organism evidence="1">
    <name type="scientific">marine sediment metagenome</name>
    <dbReference type="NCBI Taxonomy" id="412755"/>
    <lineage>
        <taxon>unclassified sequences</taxon>
        <taxon>metagenomes</taxon>
        <taxon>ecological metagenomes</taxon>
    </lineage>
</organism>
<dbReference type="EMBL" id="LAZR01012662">
    <property type="protein sequence ID" value="KKM25699.1"/>
    <property type="molecule type" value="Genomic_DNA"/>
</dbReference>
<evidence type="ECO:0000313" key="1">
    <source>
        <dbReference type="EMBL" id="KKM25699.1"/>
    </source>
</evidence>
<protein>
    <submittedName>
        <fullName evidence="1">Uncharacterized protein</fullName>
    </submittedName>
</protein>
<gene>
    <name evidence="1" type="ORF">LCGC14_1592440</name>
</gene>